<comment type="similarity">
    <text evidence="1">Belongs to the universal ribosomal protein uL4 family.</text>
</comment>
<evidence type="ECO:0000256" key="2">
    <source>
        <dbReference type="ARBA" id="ARBA00022980"/>
    </source>
</evidence>
<gene>
    <name evidence="5" type="ORF">UFOPK3164_00031</name>
    <name evidence="6" type="ORF">UFOPK3427_00741</name>
    <name evidence="7" type="ORF">UFOPK4112_01691</name>
</gene>
<dbReference type="SUPFAM" id="SSF52166">
    <property type="entry name" value="Ribosomal protein L4"/>
    <property type="match status" value="1"/>
</dbReference>
<reference evidence="6" key="1">
    <citation type="submission" date="2020-05" db="EMBL/GenBank/DDBJ databases">
        <authorList>
            <person name="Chiriac C."/>
            <person name="Salcher M."/>
            <person name="Ghai R."/>
            <person name="Kavagutti S V."/>
        </authorList>
    </citation>
    <scope>NUCLEOTIDE SEQUENCE</scope>
</reference>
<evidence type="ECO:0000313" key="5">
    <source>
        <dbReference type="EMBL" id="CAB4815580.1"/>
    </source>
</evidence>
<dbReference type="EMBL" id="CAFBLT010000001">
    <property type="protein sequence ID" value="CAB4870199.1"/>
    <property type="molecule type" value="Genomic_DNA"/>
</dbReference>
<dbReference type="InterPro" id="IPR013005">
    <property type="entry name" value="Ribosomal_uL4-like"/>
</dbReference>
<dbReference type="PANTHER" id="PTHR10746">
    <property type="entry name" value="50S RIBOSOMAL PROTEIN L4"/>
    <property type="match status" value="1"/>
</dbReference>
<organism evidence="6">
    <name type="scientific">freshwater metagenome</name>
    <dbReference type="NCBI Taxonomy" id="449393"/>
    <lineage>
        <taxon>unclassified sequences</taxon>
        <taxon>metagenomes</taxon>
        <taxon>ecological metagenomes</taxon>
    </lineage>
</organism>
<dbReference type="HAMAP" id="MF_01328_B">
    <property type="entry name" value="Ribosomal_uL4_B"/>
    <property type="match status" value="1"/>
</dbReference>
<dbReference type="GO" id="GO:0005840">
    <property type="term" value="C:ribosome"/>
    <property type="evidence" value="ECO:0007669"/>
    <property type="project" value="UniProtKB-KW"/>
</dbReference>
<evidence type="ECO:0000313" key="6">
    <source>
        <dbReference type="EMBL" id="CAB4870199.1"/>
    </source>
</evidence>
<dbReference type="EMBL" id="CAFBPM010000024">
    <property type="protein sequence ID" value="CAB5031400.1"/>
    <property type="molecule type" value="Genomic_DNA"/>
</dbReference>
<dbReference type="GO" id="GO:1990904">
    <property type="term" value="C:ribonucleoprotein complex"/>
    <property type="evidence" value="ECO:0007669"/>
    <property type="project" value="UniProtKB-KW"/>
</dbReference>
<evidence type="ECO:0000313" key="7">
    <source>
        <dbReference type="EMBL" id="CAB5031400.1"/>
    </source>
</evidence>
<dbReference type="AlphaFoldDB" id="A0A6J7DPH4"/>
<dbReference type="PANTHER" id="PTHR10746:SF6">
    <property type="entry name" value="LARGE RIBOSOMAL SUBUNIT PROTEIN UL4M"/>
    <property type="match status" value="1"/>
</dbReference>
<keyword evidence="3" id="KW-0687">Ribonucleoprotein</keyword>
<proteinExistence type="inferred from homology"/>
<dbReference type="NCBIfam" id="TIGR03953">
    <property type="entry name" value="rplD_bact"/>
    <property type="match status" value="1"/>
</dbReference>
<name>A0A6J7DPH4_9ZZZZ</name>
<dbReference type="EMBL" id="CAFABE010000001">
    <property type="protein sequence ID" value="CAB4815580.1"/>
    <property type="molecule type" value="Genomic_DNA"/>
</dbReference>
<dbReference type="GO" id="GO:0006412">
    <property type="term" value="P:translation"/>
    <property type="evidence" value="ECO:0007669"/>
    <property type="project" value="InterPro"/>
</dbReference>
<dbReference type="InterPro" id="IPR002136">
    <property type="entry name" value="Ribosomal_uL4"/>
</dbReference>
<protein>
    <submittedName>
        <fullName evidence="6">Unannotated protein</fullName>
    </submittedName>
</protein>
<sequence>MTLRGPVKKERATPVKRTVERKDLSGKVLGKVDLDPELFGIEPNKAVLHQVITAQLAAKRSGTQSTLTRAEVRGGGAKPFRQKGTGRARQGSSRSPNQVGGGVALGPKPRSYAQATPKKMVRLALRSALSDRASEDRVALIDSFTWDEPKTKDAIAALTALGLEGKVLVVLGDEDFNAALSFRNLSQITMIAAGEINAYDILATDWVLFTDETLPTANSTKESA</sequence>
<dbReference type="GO" id="GO:0003735">
    <property type="term" value="F:structural constituent of ribosome"/>
    <property type="evidence" value="ECO:0007669"/>
    <property type="project" value="InterPro"/>
</dbReference>
<keyword evidence="2" id="KW-0689">Ribosomal protein</keyword>
<evidence type="ECO:0000256" key="1">
    <source>
        <dbReference type="ARBA" id="ARBA00010528"/>
    </source>
</evidence>
<dbReference type="Pfam" id="PF00573">
    <property type="entry name" value="Ribosomal_L4"/>
    <property type="match status" value="1"/>
</dbReference>
<dbReference type="InterPro" id="IPR023574">
    <property type="entry name" value="Ribosomal_uL4_dom_sf"/>
</dbReference>
<feature type="region of interest" description="Disordered" evidence="4">
    <location>
        <begin position="62"/>
        <end position="113"/>
    </location>
</feature>
<dbReference type="Gene3D" id="3.40.1370.10">
    <property type="match status" value="1"/>
</dbReference>
<evidence type="ECO:0000256" key="4">
    <source>
        <dbReference type="SAM" id="MobiDB-lite"/>
    </source>
</evidence>
<accession>A0A6J7DPH4</accession>
<evidence type="ECO:0000256" key="3">
    <source>
        <dbReference type="ARBA" id="ARBA00023274"/>
    </source>
</evidence>